<protein>
    <recommendedName>
        <fullName evidence="13">Succinate/fumarate mitochondrial transporter</fullName>
    </recommendedName>
</protein>
<dbReference type="EMBL" id="QEAM01000014">
    <property type="protein sequence ID" value="TPX50663.1"/>
    <property type="molecule type" value="Genomic_DNA"/>
</dbReference>
<keyword evidence="5" id="KW-0677">Repeat</keyword>
<feature type="repeat" description="Solcar" evidence="9">
    <location>
        <begin position="16"/>
        <end position="134"/>
    </location>
</feature>
<dbReference type="PANTHER" id="PTHR45788:SF2">
    <property type="entry name" value="SUCCINATE_FUMARATE MITOCHONDRIAL TRANSPORTER"/>
    <property type="match status" value="1"/>
</dbReference>
<evidence type="ECO:0000256" key="3">
    <source>
        <dbReference type="ARBA" id="ARBA00022448"/>
    </source>
</evidence>
<dbReference type="AlphaFoldDB" id="A0A507DGD2"/>
<evidence type="ECO:0000256" key="8">
    <source>
        <dbReference type="ARBA" id="ARBA00023136"/>
    </source>
</evidence>
<keyword evidence="4 9" id="KW-0812">Transmembrane</keyword>
<evidence type="ECO:0000256" key="6">
    <source>
        <dbReference type="ARBA" id="ARBA00022989"/>
    </source>
</evidence>
<feature type="repeat" description="Solcar" evidence="9">
    <location>
        <begin position="146"/>
        <end position="237"/>
    </location>
</feature>
<dbReference type="Pfam" id="PF00153">
    <property type="entry name" value="Mito_carr"/>
    <property type="match status" value="3"/>
</dbReference>
<dbReference type="PRINTS" id="PR00926">
    <property type="entry name" value="MITOCARRIER"/>
</dbReference>
<dbReference type="Proteomes" id="UP000320475">
    <property type="component" value="Unassembled WGS sequence"/>
</dbReference>
<sequence>MAAAASSSSKGVKSQRNTVIHLLAGGIAGCCEALTCHPLDTIKASAPEKDKRHCLVRLQLRGERMHRRPAMSVGGQMSEAVAKTKARQTFIGVGMQIVQKEGFLSLYKGLGAVISGIVPKMSIRFSSFEAYKEWLADKNTEKTSSAGIFVAGLGAGITEAVLVVTPMDVIKIRLQAQRHSMTDPLDIPKYRNAAHCAYLVVREEGFGALYKGVALTALRQATNQAANFTVYQYLKTTLHQLQPEAGDTLPAYQHMLMGFISGACGPLFNAPIDTIKTRIQKNPSQQRGWARFVEVTNSIRKNEGWPAFWKGITPRVLRVAPGQAITFMVYERVYKWLVKLAERLRNDDLERRAAAGHDL</sequence>
<dbReference type="InterPro" id="IPR018108">
    <property type="entry name" value="MCP_transmembrane"/>
</dbReference>
<dbReference type="InterPro" id="IPR049563">
    <property type="entry name" value="TXTP-like"/>
</dbReference>
<evidence type="ECO:0000256" key="9">
    <source>
        <dbReference type="PROSITE-ProRule" id="PRU00282"/>
    </source>
</evidence>
<keyword evidence="8 9" id="KW-0472">Membrane</keyword>
<proteinExistence type="inferred from homology"/>
<feature type="repeat" description="Solcar" evidence="9">
    <location>
        <begin position="249"/>
        <end position="336"/>
    </location>
</feature>
<evidence type="ECO:0000256" key="2">
    <source>
        <dbReference type="ARBA" id="ARBA00006375"/>
    </source>
</evidence>
<dbReference type="SUPFAM" id="SSF103506">
    <property type="entry name" value="Mitochondrial carrier"/>
    <property type="match status" value="1"/>
</dbReference>
<gene>
    <name evidence="11" type="ORF">SeLEV6574_g00740</name>
</gene>
<dbReference type="GO" id="GO:0031966">
    <property type="term" value="C:mitochondrial membrane"/>
    <property type="evidence" value="ECO:0007669"/>
    <property type="project" value="UniProtKB-SubCell"/>
</dbReference>
<dbReference type="InterPro" id="IPR002067">
    <property type="entry name" value="MCP"/>
</dbReference>
<comment type="caution">
    <text evidence="11">The sequence shown here is derived from an EMBL/GenBank/DDBJ whole genome shotgun (WGS) entry which is preliminary data.</text>
</comment>
<evidence type="ECO:0000313" key="12">
    <source>
        <dbReference type="Proteomes" id="UP000320475"/>
    </source>
</evidence>
<dbReference type="PANTHER" id="PTHR45788">
    <property type="entry name" value="SUCCINATE/FUMARATE MITOCHONDRIAL TRANSPORTER-RELATED"/>
    <property type="match status" value="1"/>
</dbReference>
<dbReference type="GO" id="GO:0005469">
    <property type="term" value="F:succinate:fumarate antiporter activity"/>
    <property type="evidence" value="ECO:0007669"/>
    <property type="project" value="TreeGrafter"/>
</dbReference>
<keyword evidence="7" id="KW-0496">Mitochondrion</keyword>
<evidence type="ECO:0000313" key="11">
    <source>
        <dbReference type="EMBL" id="TPX50663.1"/>
    </source>
</evidence>
<evidence type="ECO:0008006" key="13">
    <source>
        <dbReference type="Google" id="ProtNLM"/>
    </source>
</evidence>
<keyword evidence="3 10" id="KW-0813">Transport</keyword>
<dbReference type="VEuPathDB" id="FungiDB:SeMB42_g01179"/>
<evidence type="ECO:0000256" key="10">
    <source>
        <dbReference type="RuleBase" id="RU000488"/>
    </source>
</evidence>
<comment type="similarity">
    <text evidence="2 10">Belongs to the mitochondrial carrier (TC 2.A.29) family.</text>
</comment>
<dbReference type="Gene3D" id="1.50.40.10">
    <property type="entry name" value="Mitochondrial carrier domain"/>
    <property type="match status" value="1"/>
</dbReference>
<comment type="subcellular location">
    <subcellularLocation>
        <location evidence="1">Mitochondrion membrane</location>
        <topology evidence="1">Multi-pass membrane protein</topology>
    </subcellularLocation>
</comment>
<accession>A0A507DGD2</accession>
<dbReference type="InterPro" id="IPR023395">
    <property type="entry name" value="MCP_dom_sf"/>
</dbReference>
<dbReference type="PROSITE" id="PS50920">
    <property type="entry name" value="SOLCAR"/>
    <property type="match status" value="3"/>
</dbReference>
<evidence type="ECO:0000256" key="5">
    <source>
        <dbReference type="ARBA" id="ARBA00022737"/>
    </source>
</evidence>
<dbReference type="OrthoDB" id="204711at2759"/>
<reference evidence="11 12" key="1">
    <citation type="journal article" date="2019" name="Sci. Rep.">
        <title>Comparative genomics of chytrid fungi reveal insights into the obligate biotrophic and pathogenic lifestyle of Synchytrium endobioticum.</title>
        <authorList>
            <person name="van de Vossenberg B.T.L.H."/>
            <person name="Warris S."/>
            <person name="Nguyen H.D.T."/>
            <person name="van Gent-Pelzer M.P.E."/>
            <person name="Joly D.L."/>
            <person name="van de Geest H.C."/>
            <person name="Bonants P.J.M."/>
            <person name="Smith D.S."/>
            <person name="Levesque C.A."/>
            <person name="van der Lee T.A.J."/>
        </authorList>
    </citation>
    <scope>NUCLEOTIDE SEQUENCE [LARGE SCALE GENOMIC DNA]</scope>
    <source>
        <strain evidence="11 12">LEV6574</strain>
    </source>
</reference>
<keyword evidence="6" id="KW-1133">Transmembrane helix</keyword>
<name>A0A507DGD2_9FUNG</name>
<evidence type="ECO:0000256" key="4">
    <source>
        <dbReference type="ARBA" id="ARBA00022692"/>
    </source>
</evidence>
<evidence type="ECO:0000256" key="7">
    <source>
        <dbReference type="ARBA" id="ARBA00023128"/>
    </source>
</evidence>
<organism evidence="11 12">
    <name type="scientific">Synchytrium endobioticum</name>
    <dbReference type="NCBI Taxonomy" id="286115"/>
    <lineage>
        <taxon>Eukaryota</taxon>
        <taxon>Fungi</taxon>
        <taxon>Fungi incertae sedis</taxon>
        <taxon>Chytridiomycota</taxon>
        <taxon>Chytridiomycota incertae sedis</taxon>
        <taxon>Chytridiomycetes</taxon>
        <taxon>Synchytriales</taxon>
        <taxon>Synchytriaceae</taxon>
        <taxon>Synchytrium</taxon>
    </lineage>
</organism>
<evidence type="ECO:0000256" key="1">
    <source>
        <dbReference type="ARBA" id="ARBA00004225"/>
    </source>
</evidence>